<evidence type="ECO:0000259" key="2">
    <source>
        <dbReference type="PROSITE" id="PS50164"/>
    </source>
</evidence>
<dbReference type="Gene3D" id="3.40.1440.10">
    <property type="entry name" value="GIY-YIG endonuclease"/>
    <property type="match status" value="1"/>
</dbReference>
<evidence type="ECO:0000313" key="3">
    <source>
        <dbReference type="EMBL" id="OGD74314.1"/>
    </source>
</evidence>
<gene>
    <name evidence="3" type="ORF">A2228_02135</name>
</gene>
<reference evidence="3 4" key="1">
    <citation type="journal article" date="2016" name="Nat. Commun.">
        <title>Thousands of microbial genomes shed light on interconnected biogeochemical processes in an aquifer system.</title>
        <authorList>
            <person name="Anantharaman K."/>
            <person name="Brown C.T."/>
            <person name="Hug L.A."/>
            <person name="Sharon I."/>
            <person name="Castelle C.J."/>
            <person name="Probst A.J."/>
            <person name="Thomas B.C."/>
            <person name="Singh A."/>
            <person name="Wilkins M.J."/>
            <person name="Karaoz U."/>
            <person name="Brodie E.L."/>
            <person name="Williams K.H."/>
            <person name="Hubbard S.S."/>
            <person name="Banfield J.F."/>
        </authorList>
    </citation>
    <scope>NUCLEOTIDE SEQUENCE [LARGE SCALE GENOMIC DNA]</scope>
</reference>
<dbReference type="Proteomes" id="UP000176191">
    <property type="component" value="Unassembled WGS sequence"/>
</dbReference>
<proteinExistence type="inferred from homology"/>
<dbReference type="EMBL" id="MFAK01000037">
    <property type="protein sequence ID" value="OGD74314.1"/>
    <property type="molecule type" value="Genomic_DNA"/>
</dbReference>
<dbReference type="SUPFAM" id="SSF82771">
    <property type="entry name" value="GIY-YIG endonuclease"/>
    <property type="match status" value="1"/>
</dbReference>
<dbReference type="PANTHER" id="PTHR34477">
    <property type="entry name" value="UPF0213 PROTEIN YHBQ"/>
    <property type="match status" value="1"/>
</dbReference>
<dbReference type="Pfam" id="PF01541">
    <property type="entry name" value="GIY-YIG"/>
    <property type="match status" value="1"/>
</dbReference>
<feature type="domain" description="GIY-YIG" evidence="2">
    <location>
        <begin position="1"/>
        <end position="77"/>
    </location>
</feature>
<comment type="similarity">
    <text evidence="1">Belongs to the UPF0213 family.</text>
</comment>
<dbReference type="InterPro" id="IPR050190">
    <property type="entry name" value="UPF0213_domain"/>
</dbReference>
<evidence type="ECO:0000313" key="4">
    <source>
        <dbReference type="Proteomes" id="UP000176191"/>
    </source>
</evidence>
<protein>
    <recommendedName>
        <fullName evidence="2">GIY-YIG domain-containing protein</fullName>
    </recommendedName>
</protein>
<dbReference type="InterPro" id="IPR000305">
    <property type="entry name" value="GIY-YIG_endonuc"/>
</dbReference>
<comment type="caution">
    <text evidence="3">The sequence shown here is derived from an EMBL/GenBank/DDBJ whole genome shotgun (WGS) entry which is preliminary data.</text>
</comment>
<dbReference type="PANTHER" id="PTHR34477:SF5">
    <property type="entry name" value="BSL5627 PROTEIN"/>
    <property type="match status" value="1"/>
</dbReference>
<name>A0A1F5F4P6_9BACT</name>
<organism evidence="3 4">
    <name type="scientific">Candidatus Collierbacteria bacterium RIFOXYA2_FULL_46_10</name>
    <dbReference type="NCBI Taxonomy" id="1817726"/>
    <lineage>
        <taxon>Bacteria</taxon>
        <taxon>Candidatus Collieribacteriota</taxon>
    </lineage>
</organism>
<dbReference type="InterPro" id="IPR035901">
    <property type="entry name" value="GIY-YIG_endonuc_sf"/>
</dbReference>
<sequence>MYYVYILEDRNNKLYIGYSSDLKKRLISHASGTTYTTKRMNQPQLVYYEAYSTEQLARNRESKLKQFGSSYAGLLKRLGLK</sequence>
<accession>A0A1F5F4P6</accession>
<evidence type="ECO:0000256" key="1">
    <source>
        <dbReference type="ARBA" id="ARBA00007435"/>
    </source>
</evidence>
<dbReference type="PROSITE" id="PS50164">
    <property type="entry name" value="GIY_YIG"/>
    <property type="match status" value="1"/>
</dbReference>
<dbReference type="AlphaFoldDB" id="A0A1F5F4P6"/>